<gene>
    <name evidence="13" type="ORF">Sipo8835_03520</name>
</gene>
<dbReference type="EC" id="1.1.1.22" evidence="3 8"/>
<dbReference type="PANTHER" id="PTHR43750">
    <property type="entry name" value="UDP-GLUCOSE 6-DEHYDROGENASE TUAD"/>
    <property type="match status" value="1"/>
</dbReference>
<comment type="caution">
    <text evidence="13">The sequence shown here is derived from an EMBL/GenBank/DDBJ whole genome shotgun (WGS) entry which is preliminary data.</text>
</comment>
<feature type="binding site" evidence="10">
    <location>
        <begin position="250"/>
        <end position="254"/>
    </location>
    <ligand>
        <name>substrate</name>
    </ligand>
</feature>
<dbReference type="PIRSF" id="PIRSF500134">
    <property type="entry name" value="UDPglc_DH_bac"/>
    <property type="match status" value="1"/>
</dbReference>
<evidence type="ECO:0000256" key="8">
    <source>
        <dbReference type="PIRNR" id="PIRNR000124"/>
    </source>
</evidence>
<reference evidence="13 14" key="1">
    <citation type="submission" date="2019-03" db="EMBL/GenBank/DDBJ databases">
        <title>Comparative genomic analyses of the sweetpotato soil rot pathogen, Streptomyces ipomoeae.</title>
        <authorList>
            <person name="Ruschel Soares N."/>
            <person name="Badger J.H."/>
            <person name="Huguet-Tapia J.C."/>
            <person name="Clark C.A."/>
            <person name="Pettis G.S."/>
        </authorList>
    </citation>
    <scope>NUCLEOTIDE SEQUENCE [LARGE SCALE GENOMIC DNA]</scope>
    <source>
        <strain evidence="13 14">88-35</strain>
    </source>
</reference>
<dbReference type="AlphaFoldDB" id="A0AAE8W6G2"/>
<dbReference type="InterPro" id="IPR008927">
    <property type="entry name" value="6-PGluconate_DH-like_C_sf"/>
</dbReference>
<dbReference type="Gene3D" id="3.40.50.720">
    <property type="entry name" value="NAD(P)-binding Rossmann-like Domain"/>
    <property type="match status" value="2"/>
</dbReference>
<dbReference type="InterPro" id="IPR017476">
    <property type="entry name" value="UDP-Glc/GDP-Man"/>
</dbReference>
<feature type="binding site" evidence="10">
    <location>
        <position position="205"/>
    </location>
    <ligand>
        <name>substrate</name>
    </ligand>
</feature>
<comment type="similarity">
    <text evidence="2 8">Belongs to the UDP-glucose/GDP-mannose dehydrogenase family.</text>
</comment>
<keyword evidence="4 8" id="KW-0560">Oxidoreductase</keyword>
<evidence type="ECO:0000256" key="5">
    <source>
        <dbReference type="ARBA" id="ARBA00023027"/>
    </source>
</evidence>
<evidence type="ECO:0000256" key="7">
    <source>
        <dbReference type="ARBA" id="ARBA00053241"/>
    </source>
</evidence>
<dbReference type="InterPro" id="IPR001732">
    <property type="entry name" value="UDP-Glc/GDP-Man_DH_N"/>
</dbReference>
<dbReference type="SUPFAM" id="SSF48179">
    <property type="entry name" value="6-phosphogluconate dehydrogenase C-terminal domain-like"/>
    <property type="match status" value="1"/>
</dbReference>
<name>A0AAE8W6G2_9ACTN</name>
<dbReference type="PIRSF" id="PIRSF000124">
    <property type="entry name" value="UDPglc_GDPman_dh"/>
    <property type="match status" value="1"/>
</dbReference>
<dbReference type="GO" id="GO:0051287">
    <property type="term" value="F:NAD binding"/>
    <property type="evidence" value="ECO:0007669"/>
    <property type="project" value="InterPro"/>
</dbReference>
<dbReference type="GO" id="GO:0000271">
    <property type="term" value="P:polysaccharide biosynthetic process"/>
    <property type="evidence" value="ECO:0007669"/>
    <property type="project" value="InterPro"/>
</dbReference>
<dbReference type="InterPro" id="IPR036220">
    <property type="entry name" value="UDP-Glc/GDP-Man_DH_C_sf"/>
</dbReference>
<feature type="binding site" evidence="11">
    <location>
        <position position="122"/>
    </location>
    <ligand>
        <name>NAD(+)</name>
        <dbReference type="ChEBI" id="CHEBI:57540"/>
    </ligand>
</feature>
<evidence type="ECO:0000256" key="4">
    <source>
        <dbReference type="ARBA" id="ARBA00023002"/>
    </source>
</evidence>
<evidence type="ECO:0000256" key="1">
    <source>
        <dbReference type="ARBA" id="ARBA00004701"/>
    </source>
</evidence>
<feature type="binding site" evidence="11">
    <location>
        <position position="30"/>
    </location>
    <ligand>
        <name>NAD(+)</name>
        <dbReference type="ChEBI" id="CHEBI:57540"/>
    </ligand>
</feature>
<feature type="binding site" evidence="10">
    <location>
        <begin position="150"/>
        <end position="153"/>
    </location>
    <ligand>
        <name>substrate</name>
    </ligand>
</feature>
<dbReference type="InterPro" id="IPR014027">
    <property type="entry name" value="UDP-Glc/GDP-Man_DH_C"/>
</dbReference>
<evidence type="ECO:0000313" key="14">
    <source>
        <dbReference type="Proteomes" id="UP000318720"/>
    </source>
</evidence>
<comment type="pathway">
    <text evidence="1">Nucleotide-sugar biosynthesis; UDP-alpha-D-glucuronate biosynthesis; UDP-alpha-D-glucuronate from UDP-alpha-D-glucose: step 1/1.</text>
</comment>
<feature type="binding site" evidence="11">
    <location>
        <position position="331"/>
    </location>
    <ligand>
        <name>NAD(+)</name>
        <dbReference type="ChEBI" id="CHEBI:57540"/>
    </ligand>
</feature>
<feature type="binding site" evidence="11">
    <location>
        <position position="35"/>
    </location>
    <ligand>
        <name>NAD(+)</name>
        <dbReference type="ChEBI" id="CHEBI:57540"/>
    </ligand>
</feature>
<comment type="function">
    <text evidence="7">Catalyzes the conversion of UDP-glucose into UDP-glucuronate, one of the precursors of teichuronic acid.</text>
</comment>
<feature type="binding site" evidence="10">
    <location>
        <position position="324"/>
    </location>
    <ligand>
        <name>substrate</name>
    </ligand>
</feature>
<comment type="catalytic activity">
    <reaction evidence="6 8">
        <text>UDP-alpha-D-glucose + 2 NAD(+) + H2O = UDP-alpha-D-glucuronate + 2 NADH + 3 H(+)</text>
        <dbReference type="Rhea" id="RHEA:23596"/>
        <dbReference type="ChEBI" id="CHEBI:15377"/>
        <dbReference type="ChEBI" id="CHEBI:15378"/>
        <dbReference type="ChEBI" id="CHEBI:57540"/>
        <dbReference type="ChEBI" id="CHEBI:57945"/>
        <dbReference type="ChEBI" id="CHEBI:58052"/>
        <dbReference type="ChEBI" id="CHEBI:58885"/>
        <dbReference type="EC" id="1.1.1.22"/>
    </reaction>
</comment>
<dbReference type="GO" id="GO:0003979">
    <property type="term" value="F:UDP-glucose 6-dehydrogenase activity"/>
    <property type="evidence" value="ECO:0007669"/>
    <property type="project" value="UniProtKB-EC"/>
</dbReference>
<feature type="binding site" evidence="11">
    <location>
        <position position="264"/>
    </location>
    <ligand>
        <name>NAD(+)</name>
        <dbReference type="ChEBI" id="CHEBI:57540"/>
    </ligand>
</feature>
<sequence>MRMTVIGTGYVGTVHAACMADLGHEVLGIDIDPERIASLSAGRPPVHEEGLGRLLARATASGRLRFTTSLAEGAHFAQVHFVCVGTPQRPDGWAADLRHVDAVVDELVPHLRPGSLVVGKSTVPVGTAARLGRRVMTAAPGCEVAWNPEFLREGSAVRDTMRPERLVVGVASQRADAILRAVYRPMIRAGVPYFSTDPPTAELVKVAANSFLATKISFINAMSEVCEAAGADPMLLARAIGADSRIGPLFLEPGLGYGGSCFPKDIRAFAARAEEIGAGAAVAFLHEVDRINTRQRHRTVDLAKRLLGGSFRDRHIGVLGAAFKPGSDDVRDSPALGVAAAAHDQGADVRVHDPQALDNACAAFPRLAYAVDVSKACEDADLVLHLTPWPEYRSVDPAALAAVVRRPQVLDARNALDGESWRAAGWTVHMLGRSAGRSAS</sequence>
<organism evidence="13 14">
    <name type="scientific">Streptomyces ipomoeae</name>
    <dbReference type="NCBI Taxonomy" id="103232"/>
    <lineage>
        <taxon>Bacteria</taxon>
        <taxon>Bacillati</taxon>
        <taxon>Actinomycetota</taxon>
        <taxon>Actinomycetes</taxon>
        <taxon>Kitasatosporales</taxon>
        <taxon>Streptomycetaceae</taxon>
        <taxon>Streptomyces</taxon>
    </lineage>
</organism>
<dbReference type="Pfam" id="PF03720">
    <property type="entry name" value="UDPG_MGDP_dh_C"/>
    <property type="match status" value="1"/>
</dbReference>
<keyword evidence="5 8" id="KW-0520">NAD</keyword>
<dbReference type="InterPro" id="IPR014026">
    <property type="entry name" value="UDP-Glc/GDP-Man_DH_dimer"/>
</dbReference>
<dbReference type="Pfam" id="PF03721">
    <property type="entry name" value="UDPG_MGDP_dh_N"/>
    <property type="match status" value="1"/>
</dbReference>
<feature type="binding site" evidence="11">
    <location>
        <position position="86"/>
    </location>
    <ligand>
        <name>NAD(+)</name>
        <dbReference type="ChEBI" id="CHEBI:57540"/>
    </ligand>
</feature>
<dbReference type="SUPFAM" id="SSF52413">
    <property type="entry name" value="UDP-glucose/GDP-mannose dehydrogenase C-terminal domain"/>
    <property type="match status" value="1"/>
</dbReference>
<feature type="domain" description="UDP-glucose/GDP-mannose dehydrogenase C-terminal" evidence="12">
    <location>
        <begin position="317"/>
        <end position="418"/>
    </location>
</feature>
<dbReference type="PANTHER" id="PTHR43750:SF3">
    <property type="entry name" value="UDP-GLUCOSE 6-DEHYDROGENASE TUAD"/>
    <property type="match status" value="1"/>
</dbReference>
<dbReference type="InterPro" id="IPR028357">
    <property type="entry name" value="UDPglc_DH_bac"/>
</dbReference>
<evidence type="ECO:0000313" key="13">
    <source>
        <dbReference type="EMBL" id="TQE38926.1"/>
    </source>
</evidence>
<accession>A0AAE8W6G2</accession>
<evidence type="ECO:0000256" key="2">
    <source>
        <dbReference type="ARBA" id="ARBA00006601"/>
    </source>
</evidence>
<dbReference type="SMART" id="SM00984">
    <property type="entry name" value="UDPG_MGDP_dh_C"/>
    <property type="match status" value="1"/>
</dbReference>
<evidence type="ECO:0000256" key="9">
    <source>
        <dbReference type="PIRSR" id="PIRSR500134-1"/>
    </source>
</evidence>
<evidence type="ECO:0000256" key="3">
    <source>
        <dbReference type="ARBA" id="ARBA00012954"/>
    </source>
</evidence>
<evidence type="ECO:0000256" key="10">
    <source>
        <dbReference type="PIRSR" id="PIRSR500134-2"/>
    </source>
</evidence>
<feature type="binding site" evidence="11">
    <location>
        <position position="153"/>
    </location>
    <ligand>
        <name>NAD(+)</name>
        <dbReference type="ChEBI" id="CHEBI:57540"/>
    </ligand>
</feature>
<feature type="active site" description="Nucleophile" evidence="9">
    <location>
        <position position="261"/>
    </location>
</feature>
<protein>
    <recommendedName>
        <fullName evidence="3 8">UDP-glucose 6-dehydrogenase</fullName>
        <ecNumber evidence="3 8">1.1.1.22</ecNumber>
    </recommendedName>
</protein>
<dbReference type="NCBIfam" id="TIGR03026">
    <property type="entry name" value="NDP-sugDHase"/>
    <property type="match status" value="1"/>
</dbReference>
<dbReference type="FunFam" id="1.20.5.100:FF:000001">
    <property type="entry name" value="UDP-glucose 6-dehydrogenase"/>
    <property type="match status" value="1"/>
</dbReference>
<evidence type="ECO:0000256" key="6">
    <source>
        <dbReference type="ARBA" id="ARBA00047473"/>
    </source>
</evidence>
<dbReference type="RefSeq" id="WP_009313002.1">
    <property type="nucleotide sequence ID" value="NZ_JARAVA010000053.1"/>
</dbReference>
<dbReference type="Pfam" id="PF00984">
    <property type="entry name" value="UDPG_MGDP_dh"/>
    <property type="match status" value="1"/>
</dbReference>
<dbReference type="EMBL" id="SPAZ01000037">
    <property type="protein sequence ID" value="TQE38926.1"/>
    <property type="molecule type" value="Genomic_DNA"/>
</dbReference>
<evidence type="ECO:0000256" key="11">
    <source>
        <dbReference type="PIRSR" id="PIRSR500134-3"/>
    </source>
</evidence>
<dbReference type="SUPFAM" id="SSF51735">
    <property type="entry name" value="NAD(P)-binding Rossmann-fold domains"/>
    <property type="match status" value="1"/>
</dbReference>
<dbReference type="InterPro" id="IPR036291">
    <property type="entry name" value="NAD(P)-bd_dom_sf"/>
</dbReference>
<feature type="binding site" evidence="10">
    <location>
        <position position="258"/>
    </location>
    <ligand>
        <name>substrate</name>
    </ligand>
</feature>
<dbReference type="Gene3D" id="1.20.5.100">
    <property type="entry name" value="Cytochrome c1, transmembrane anchor, C-terminal"/>
    <property type="match status" value="1"/>
</dbReference>
<evidence type="ECO:0000259" key="12">
    <source>
        <dbReference type="SMART" id="SM00984"/>
    </source>
</evidence>
<dbReference type="Proteomes" id="UP000318720">
    <property type="component" value="Unassembled WGS sequence"/>
</dbReference>
<proteinExistence type="inferred from homology"/>